<feature type="compositionally biased region" description="Polar residues" evidence="1">
    <location>
        <begin position="365"/>
        <end position="377"/>
    </location>
</feature>
<dbReference type="EMBL" id="CDMZ01000520">
    <property type="protein sequence ID" value="CEM16041.1"/>
    <property type="molecule type" value="Genomic_DNA"/>
</dbReference>
<organism evidence="2">
    <name type="scientific">Chromera velia CCMP2878</name>
    <dbReference type="NCBI Taxonomy" id="1169474"/>
    <lineage>
        <taxon>Eukaryota</taxon>
        <taxon>Sar</taxon>
        <taxon>Alveolata</taxon>
        <taxon>Colpodellida</taxon>
        <taxon>Chromeraceae</taxon>
        <taxon>Chromera</taxon>
    </lineage>
</organism>
<evidence type="ECO:0000313" key="2">
    <source>
        <dbReference type="EMBL" id="CEM16041.1"/>
    </source>
</evidence>
<feature type="region of interest" description="Disordered" evidence="1">
    <location>
        <begin position="1001"/>
        <end position="1024"/>
    </location>
</feature>
<feature type="compositionally biased region" description="Basic and acidic residues" evidence="1">
    <location>
        <begin position="763"/>
        <end position="796"/>
    </location>
</feature>
<feature type="compositionally biased region" description="Basic and acidic residues" evidence="1">
    <location>
        <begin position="1006"/>
        <end position="1024"/>
    </location>
</feature>
<feature type="compositionally biased region" description="Basic and acidic residues" evidence="1">
    <location>
        <begin position="554"/>
        <end position="563"/>
    </location>
</feature>
<gene>
    <name evidence="2" type="ORF">Cvel_18025</name>
</gene>
<evidence type="ECO:0000256" key="1">
    <source>
        <dbReference type="SAM" id="MobiDB-lite"/>
    </source>
</evidence>
<sequence length="1024" mass="118331">MRFQYFPISRFDFSEWFDIKTAWMNGDLNRACAIFERSNRWIDSWVSAEFSPFYPWRREDFVLAGRDEQFVDFVCAYESWKKAEQQRKRGAVCEGNRGDVEMESASGASNVPSPGTPTETSARYSEPPSQLGSSGPPHSEENHTVVPEREERISDTACVHPCITGQKPTTPCGPLDQSIPPDLKKSPAPSNNEVLMQDDEQDSQQTTHFTETPPLGLHLSILKNRKHYKLAFGQGSGDKQAKSSHGPFPKVRFCDQHLPCGCDKPSCVCTEKLRLPLVLSHWDVRRSRPDICGCDAKETWIAFDPSTEYIKGCLEPLTGSRLAAVKREQRQSFAARHLKRQQEEKCFVTKATAEVEEEGDPWAPNDSTRQTNPCSNETDTERQSAKAGVPEGKTQGVGEGEEQRKGRAVDPKAEARERLRQQIAIAEEKQRLEREQRRQKEKEDEQRRQREREDEQRRQKEKEDEQRRQREREDEQRRQKEREDEQRRQREREDEQRRQKEKEDEQSLETEVREEQKLQRENEGEQKWESRKEEERRGQGEREKEQTLWEEQDEQHGAAEKGDQRRRKAKRNGKKSEEKQQQRPEIEAEKGRENQGKTEVRMQAHEEENEERGKERNGNGEIARPHKKIVEALQNEMTHKDSQEMKEARKNSQRKELLAKLQQRGPVKGGWVGTIRDMVAGLSSCCIRTKPEGVKEPKHLSKNEVDRLTRELRKLEMGKRSKEHHVDQKVVQECSGGERGRSLHRGQPQGLRNPSSAIQEPRSLSRDPFLRKGAREGHSTCQQREPRGRSRVRDVNDSSDCPAGIPSGGRGVSHDQLWRDSLRRRAACRVGDRAVAATQGKIPVRGGEKVPLQKRTCQFCRGWLGIEVVEDEIHLVTECPVFDRERAEMFRKIEEKWDSKMEERARKAATEREGLNREEGKRDNSTLFCFLLNECHAAVDEFLGWASFRRRVFEECPGRYGHIEGDALAARHAGITGKQRAIERLTKEYEETIDNLETTEGALGWGRREPQKKIDKANKKSEEA</sequence>
<feature type="region of interest" description="Disordered" evidence="1">
    <location>
        <begin position="101"/>
        <end position="151"/>
    </location>
</feature>
<feature type="compositionally biased region" description="Basic and acidic residues" evidence="1">
    <location>
        <begin position="401"/>
        <end position="547"/>
    </location>
</feature>
<accession>A0A0G4FP68</accession>
<proteinExistence type="predicted"/>
<feature type="region of interest" description="Disordered" evidence="1">
    <location>
        <begin position="169"/>
        <end position="190"/>
    </location>
</feature>
<feature type="compositionally biased region" description="Polar residues" evidence="1">
    <location>
        <begin position="106"/>
        <end position="133"/>
    </location>
</feature>
<protein>
    <submittedName>
        <fullName evidence="2">Uncharacterized protein</fullName>
    </submittedName>
</protein>
<dbReference type="VEuPathDB" id="CryptoDB:Cvel_18025"/>
<dbReference type="AlphaFoldDB" id="A0A0G4FP68"/>
<name>A0A0G4FP68_9ALVE</name>
<feature type="region of interest" description="Disordered" evidence="1">
    <location>
        <begin position="353"/>
        <end position="625"/>
    </location>
</feature>
<feature type="compositionally biased region" description="Basic and acidic residues" evidence="1">
    <location>
        <begin position="574"/>
        <end position="618"/>
    </location>
</feature>
<feature type="compositionally biased region" description="Basic and acidic residues" evidence="1">
    <location>
        <begin position="138"/>
        <end position="151"/>
    </location>
</feature>
<feature type="region of interest" description="Disordered" evidence="1">
    <location>
        <begin position="716"/>
        <end position="816"/>
    </location>
</feature>
<feature type="compositionally biased region" description="Basic and acidic residues" evidence="1">
    <location>
        <begin position="716"/>
        <end position="741"/>
    </location>
</feature>
<reference evidence="2" key="1">
    <citation type="submission" date="2014-11" db="EMBL/GenBank/DDBJ databases">
        <authorList>
            <person name="Otto D Thomas"/>
            <person name="Naeem Raeece"/>
        </authorList>
    </citation>
    <scope>NUCLEOTIDE SEQUENCE</scope>
</reference>
<feature type="compositionally biased region" description="Basic residues" evidence="1">
    <location>
        <begin position="564"/>
        <end position="573"/>
    </location>
</feature>